<evidence type="ECO:0000313" key="2">
    <source>
        <dbReference type="Proteomes" id="UP000001542"/>
    </source>
</evidence>
<reference evidence="1" key="2">
    <citation type="journal article" date="2007" name="Science">
        <title>Draft genome sequence of the sexually transmitted pathogen Trichomonas vaginalis.</title>
        <authorList>
            <person name="Carlton J.M."/>
            <person name="Hirt R.P."/>
            <person name="Silva J.C."/>
            <person name="Delcher A.L."/>
            <person name="Schatz M."/>
            <person name="Zhao Q."/>
            <person name="Wortman J.R."/>
            <person name="Bidwell S.L."/>
            <person name="Alsmark U.C.M."/>
            <person name="Besteiro S."/>
            <person name="Sicheritz-Ponten T."/>
            <person name="Noel C.J."/>
            <person name="Dacks J.B."/>
            <person name="Foster P.G."/>
            <person name="Simillion C."/>
            <person name="Van de Peer Y."/>
            <person name="Miranda-Saavedra D."/>
            <person name="Barton G.J."/>
            <person name="Westrop G.D."/>
            <person name="Mueller S."/>
            <person name="Dessi D."/>
            <person name="Fiori P.L."/>
            <person name="Ren Q."/>
            <person name="Paulsen I."/>
            <person name="Zhang H."/>
            <person name="Bastida-Corcuera F.D."/>
            <person name="Simoes-Barbosa A."/>
            <person name="Brown M.T."/>
            <person name="Hayes R.D."/>
            <person name="Mukherjee M."/>
            <person name="Okumura C.Y."/>
            <person name="Schneider R."/>
            <person name="Smith A.J."/>
            <person name="Vanacova S."/>
            <person name="Villalvazo M."/>
            <person name="Haas B.J."/>
            <person name="Pertea M."/>
            <person name="Feldblyum T.V."/>
            <person name="Utterback T.R."/>
            <person name="Shu C.L."/>
            <person name="Osoegawa K."/>
            <person name="de Jong P.J."/>
            <person name="Hrdy I."/>
            <person name="Horvathova L."/>
            <person name="Zubacova Z."/>
            <person name="Dolezal P."/>
            <person name="Malik S.B."/>
            <person name="Logsdon J.M. Jr."/>
            <person name="Henze K."/>
            <person name="Gupta A."/>
            <person name="Wang C.C."/>
            <person name="Dunne R.L."/>
            <person name="Upcroft J.A."/>
            <person name="Upcroft P."/>
            <person name="White O."/>
            <person name="Salzberg S.L."/>
            <person name="Tang P."/>
            <person name="Chiu C.-H."/>
            <person name="Lee Y.-S."/>
            <person name="Embley T.M."/>
            <person name="Coombs G.H."/>
            <person name="Mottram J.C."/>
            <person name="Tachezy J."/>
            <person name="Fraser-Liggett C.M."/>
            <person name="Johnson P.J."/>
        </authorList>
    </citation>
    <scope>NUCLEOTIDE SEQUENCE [LARGE SCALE GENOMIC DNA]</scope>
    <source>
        <strain evidence="1">G3</strain>
    </source>
</reference>
<dbReference type="RefSeq" id="XP_001317357.1">
    <property type="nucleotide sequence ID" value="XM_001317322.1"/>
</dbReference>
<dbReference type="EMBL" id="DS113456">
    <property type="protein sequence ID" value="EAY05134.1"/>
    <property type="molecule type" value="Genomic_DNA"/>
</dbReference>
<dbReference type="Proteomes" id="UP000001542">
    <property type="component" value="Unassembled WGS sequence"/>
</dbReference>
<name>A2EQB8_TRIV3</name>
<dbReference type="AlphaFoldDB" id="A2EQB8"/>
<evidence type="ECO:0000313" key="1">
    <source>
        <dbReference type="EMBL" id="EAY05134.1"/>
    </source>
</evidence>
<dbReference type="VEuPathDB" id="TrichDB:TVAG_151210"/>
<dbReference type="InParanoid" id="A2EQB8"/>
<reference evidence="1" key="1">
    <citation type="submission" date="2006-10" db="EMBL/GenBank/DDBJ databases">
        <authorList>
            <person name="Amadeo P."/>
            <person name="Zhao Q."/>
            <person name="Wortman J."/>
            <person name="Fraser-Liggett C."/>
            <person name="Carlton J."/>
        </authorList>
    </citation>
    <scope>NUCLEOTIDE SEQUENCE</scope>
    <source>
        <strain evidence="1">G3</strain>
    </source>
</reference>
<dbReference type="VEuPathDB" id="TrichDB:TVAGG3_0726440"/>
<sequence length="193" mass="22200">MIYHGNGFASLSKTNISNCISLQRPGFMYRDIESTVNVSFCNFENLKATDALTTQFWKCPGRIDRCNYINNSQNNKNWGIVYVSDNRHDIFDSSFQNNPQINKGKLFEAYYGQIYIHRCSIDSYSSVGYVDTSEKGEVSFKNILKFVNLSPREGNLEIVLLFVPKKENKIISLCPSINFLFGKYHISILFLIK</sequence>
<keyword evidence="2" id="KW-1185">Reference proteome</keyword>
<gene>
    <name evidence="1" type="ORF">TVAG_151210</name>
</gene>
<organism evidence="1 2">
    <name type="scientific">Trichomonas vaginalis (strain ATCC PRA-98 / G3)</name>
    <dbReference type="NCBI Taxonomy" id="412133"/>
    <lineage>
        <taxon>Eukaryota</taxon>
        <taxon>Metamonada</taxon>
        <taxon>Parabasalia</taxon>
        <taxon>Trichomonadida</taxon>
        <taxon>Trichomonadidae</taxon>
        <taxon>Trichomonas</taxon>
    </lineage>
</organism>
<protein>
    <submittedName>
        <fullName evidence="1">Uncharacterized protein</fullName>
    </submittedName>
</protein>
<proteinExistence type="predicted"/>
<dbReference type="KEGG" id="tva:4763001"/>
<accession>A2EQB8</accession>